<reference evidence="2" key="1">
    <citation type="submission" date="2017-04" db="EMBL/GenBank/DDBJ databases">
        <authorList>
            <person name="Varghese N."/>
            <person name="Submissions S."/>
        </authorList>
    </citation>
    <scope>NUCLEOTIDE SEQUENCE [LARGE SCALE GENOMIC DNA]</scope>
    <source>
        <strain evidence="2">DSM 16537</strain>
    </source>
</reference>
<protein>
    <recommendedName>
        <fullName evidence="3">DUF5723 domain-containing protein</fullName>
    </recommendedName>
</protein>
<dbReference type="EMBL" id="LT838813">
    <property type="protein sequence ID" value="SMD45927.1"/>
    <property type="molecule type" value="Genomic_DNA"/>
</dbReference>
<dbReference type="AlphaFoldDB" id="A0A1W2HAL9"/>
<dbReference type="RefSeq" id="WP_157370271.1">
    <property type="nucleotide sequence ID" value="NZ_LT838813.1"/>
</dbReference>
<dbReference type="STRING" id="758820.SAMN00777080_4600"/>
<gene>
    <name evidence="1" type="ORF">SAMN00777080_4600</name>
</gene>
<accession>A0A1W2HAL9</accession>
<evidence type="ECO:0008006" key="3">
    <source>
        <dbReference type="Google" id="ProtNLM"/>
    </source>
</evidence>
<dbReference type="Proteomes" id="UP000192333">
    <property type="component" value="Chromosome I"/>
</dbReference>
<name>A0A1W2HAL9_9BACT</name>
<proteinExistence type="predicted"/>
<evidence type="ECO:0000313" key="2">
    <source>
        <dbReference type="Proteomes" id="UP000192333"/>
    </source>
</evidence>
<dbReference type="OrthoDB" id="9805336at2"/>
<evidence type="ECO:0000313" key="1">
    <source>
        <dbReference type="EMBL" id="SMD45927.1"/>
    </source>
</evidence>
<keyword evidence="2" id="KW-1185">Reference proteome</keyword>
<sequence length="453" mass="50489">MPVSRGLKLFSIVVFILLPIYSHAQYPYLGMQTSWRKSMVSATMNPAEINNLHRKVEVGFFATNAVISTNTLSFGQMVNNTNDLWDNLISEASGNIQGTTEGTVMIPSVGIKLNKWSVGLLSQAYISGNIIDINADLGRHITDNRNSLNSTSFGIDNPQNQRIAGSTWVETGLIIGREIWNNKNSKLSLAGNFKMVYPINYNNIGVDAFQGVLIRDGSEITISDASASINLIYNRDLVDFRSLDFDYSNLTFENPSGFGLDFGVNWQLKNERGVWLNSGLAVRNIGKVKFGDNFTAHNFTMNIPEGNDFNIDVLNTDLENVRTVFMESDFFSFTSSQEGFEVYLPTVLAINGDMKISEIFYLSFYGQTFIQNKNFEFQIPNANIVSLIPSAIFGKFEVYSPWTYFDISNLTVGLGFRYGGFFIGSHSILSGVIADTNKLDVHAGLNWSFGRVQ</sequence>
<organism evidence="1 2">
    <name type="scientific">Aquiflexum balticum DSM 16537</name>
    <dbReference type="NCBI Taxonomy" id="758820"/>
    <lineage>
        <taxon>Bacteria</taxon>
        <taxon>Pseudomonadati</taxon>
        <taxon>Bacteroidota</taxon>
        <taxon>Cytophagia</taxon>
        <taxon>Cytophagales</taxon>
        <taxon>Cyclobacteriaceae</taxon>
        <taxon>Aquiflexum</taxon>
    </lineage>
</organism>